<dbReference type="AlphaFoldDB" id="A0A0W0FSV8"/>
<dbReference type="Proteomes" id="UP000054988">
    <property type="component" value="Unassembled WGS sequence"/>
</dbReference>
<comment type="caution">
    <text evidence="7">The sequence shown here is derived from an EMBL/GenBank/DDBJ whole genome shotgun (WGS) entry which is preliminary data.</text>
</comment>
<dbReference type="CDD" id="cd12148">
    <property type="entry name" value="fungal_TF_MHR"/>
    <property type="match status" value="1"/>
</dbReference>
<evidence type="ECO:0000313" key="7">
    <source>
        <dbReference type="EMBL" id="KTB39380.1"/>
    </source>
</evidence>
<dbReference type="InterPro" id="IPR050987">
    <property type="entry name" value="AtrR-like"/>
</dbReference>
<evidence type="ECO:0000256" key="5">
    <source>
        <dbReference type="SAM" id="MobiDB-lite"/>
    </source>
</evidence>
<comment type="subcellular location">
    <subcellularLocation>
        <location evidence="1">Nucleus</location>
    </subcellularLocation>
</comment>
<feature type="domain" description="Xylanolytic transcriptional activator regulatory" evidence="6">
    <location>
        <begin position="440"/>
        <end position="514"/>
    </location>
</feature>
<evidence type="ECO:0000256" key="3">
    <source>
        <dbReference type="ARBA" id="ARBA00023125"/>
    </source>
</evidence>
<feature type="region of interest" description="Disordered" evidence="5">
    <location>
        <begin position="1"/>
        <end position="60"/>
    </location>
</feature>
<gene>
    <name evidence="7" type="ORF">WG66_8031</name>
</gene>
<evidence type="ECO:0000313" key="8">
    <source>
        <dbReference type="Proteomes" id="UP000054988"/>
    </source>
</evidence>
<dbReference type="GO" id="GO:0003677">
    <property type="term" value="F:DNA binding"/>
    <property type="evidence" value="ECO:0007669"/>
    <property type="project" value="UniProtKB-KW"/>
</dbReference>
<dbReference type="EMBL" id="LATX01001682">
    <property type="protein sequence ID" value="KTB39380.1"/>
    <property type="molecule type" value="Genomic_DNA"/>
</dbReference>
<dbReference type="GO" id="GO:0005634">
    <property type="term" value="C:nucleus"/>
    <property type="evidence" value="ECO:0007669"/>
    <property type="project" value="UniProtKB-SubCell"/>
</dbReference>
<reference evidence="7 8" key="1">
    <citation type="submission" date="2015-12" db="EMBL/GenBank/DDBJ databases">
        <title>Draft genome sequence of Moniliophthora roreri, the causal agent of frosty pod rot of cacao.</title>
        <authorList>
            <person name="Aime M.C."/>
            <person name="Diaz-Valderrama J.R."/>
            <person name="Kijpornyongpan T."/>
            <person name="Phillips-Mora W."/>
        </authorList>
    </citation>
    <scope>NUCLEOTIDE SEQUENCE [LARGE SCALE GENOMIC DNA]</scope>
    <source>
        <strain evidence="7 8">MCA 2952</strain>
    </source>
</reference>
<evidence type="ECO:0000256" key="4">
    <source>
        <dbReference type="ARBA" id="ARBA00023242"/>
    </source>
</evidence>
<dbReference type="eggNOG" id="ENOG502QSY2">
    <property type="taxonomic scope" value="Eukaryota"/>
</dbReference>
<dbReference type="PANTHER" id="PTHR46910">
    <property type="entry name" value="TRANSCRIPTION FACTOR PDR1"/>
    <property type="match status" value="1"/>
</dbReference>
<keyword evidence="4" id="KW-0539">Nucleus</keyword>
<dbReference type="PANTHER" id="PTHR46910:SF3">
    <property type="entry name" value="HALOTOLERANCE PROTEIN 9-RELATED"/>
    <property type="match status" value="1"/>
</dbReference>
<evidence type="ECO:0000259" key="6">
    <source>
        <dbReference type="SMART" id="SM00906"/>
    </source>
</evidence>
<dbReference type="Pfam" id="PF04082">
    <property type="entry name" value="Fungal_trans"/>
    <property type="match status" value="1"/>
</dbReference>
<evidence type="ECO:0000256" key="1">
    <source>
        <dbReference type="ARBA" id="ARBA00004123"/>
    </source>
</evidence>
<sequence length="789" mass="88575">MPPKKRTREKLERQANNTSAGLAPEVIAKRTKRHLDELERSNYAEPTLLNDGDEDDGVTGKYAKGRARQTVSDKRNLNIAGNSPAASNGKKKSTMNVRSALLYRKNFATLLEESRIAALPSTTPTYLTAASPSPPYPPRLICSVCGYWGSYKCRRVQRVTKRSDSVRSLVNRILSTSKPFDVPEDPEVVRKMLVDLANFARSLDRQLAETRDAGINEVSDNIRSSAASKFTYQQEPPEIKDSIESLTEDFQKMLVDVHWQTHYGKSSNNMLIQITLDAKRDELDEKAFAAAWTEYQRPELWKILPWQRTIEAPEYLYLEFPERDSLNELITTHFEELNPFFPLLHRPTFEASVAEHLHLRDRSFGLVVLAVCAVASPRTDNPRNMPEDTSNEHSVGWRWFRQIPVVRPSLSEATKLYDLQLCVLFVFYLQMISGALAEAVWTIIGLGIRCAQQRGLHRRKPKGQKPTVAHELWKRAFNWILVSTDLVASVIQGRPRATTPDDFDAELPAECDDEFWEPTDPELAFIQPEGKPSTTAFFLSLLKAGKILGFAERTVYGVRQSDFWKRMGISKLGWKQKAMFELDAALNKFLDTIPDHLCDAIRISPLGANPDTPYQMVARVIDVLNAVINVGQPPMHSIPPTNTQNREDLQALTQQECLNPMDLQASKGRRKPDSHASLATEFVANIPAHTDNSIHTQQVPPTLEQSTNFPCTDSGAPYYPQQVGDPSAALPFEADIQTPQPFINGYATGNSQTLESVSGAGGSSDGVWPEDWSNFLASIDEFMLGNYTL</sequence>
<keyword evidence="2" id="KW-0479">Metal-binding</keyword>
<dbReference type="GO" id="GO:0008270">
    <property type="term" value="F:zinc ion binding"/>
    <property type="evidence" value="ECO:0007669"/>
    <property type="project" value="InterPro"/>
</dbReference>
<organism evidence="7 8">
    <name type="scientific">Moniliophthora roreri</name>
    <name type="common">Frosty pod rot fungus</name>
    <name type="synonym">Monilia roreri</name>
    <dbReference type="NCBI Taxonomy" id="221103"/>
    <lineage>
        <taxon>Eukaryota</taxon>
        <taxon>Fungi</taxon>
        <taxon>Dikarya</taxon>
        <taxon>Basidiomycota</taxon>
        <taxon>Agaricomycotina</taxon>
        <taxon>Agaricomycetes</taxon>
        <taxon>Agaricomycetidae</taxon>
        <taxon>Agaricales</taxon>
        <taxon>Marasmiineae</taxon>
        <taxon>Marasmiaceae</taxon>
        <taxon>Moniliophthora</taxon>
    </lineage>
</organism>
<protein>
    <recommendedName>
        <fullName evidence="6">Xylanolytic transcriptional activator regulatory domain-containing protein</fullName>
    </recommendedName>
</protein>
<keyword evidence="3" id="KW-0238">DNA-binding</keyword>
<accession>A0A0W0FSV8</accession>
<dbReference type="InterPro" id="IPR007219">
    <property type="entry name" value="XnlR_reg_dom"/>
</dbReference>
<evidence type="ECO:0000256" key="2">
    <source>
        <dbReference type="ARBA" id="ARBA00022723"/>
    </source>
</evidence>
<proteinExistence type="predicted"/>
<dbReference type="GO" id="GO:0006351">
    <property type="term" value="P:DNA-templated transcription"/>
    <property type="evidence" value="ECO:0007669"/>
    <property type="project" value="InterPro"/>
</dbReference>
<name>A0A0W0FSV8_MONRR</name>
<dbReference type="GO" id="GO:0003700">
    <property type="term" value="F:DNA-binding transcription factor activity"/>
    <property type="evidence" value="ECO:0007669"/>
    <property type="project" value="InterPro"/>
</dbReference>
<dbReference type="SMART" id="SM00906">
    <property type="entry name" value="Fungal_trans"/>
    <property type="match status" value="1"/>
</dbReference>